<dbReference type="Proteomes" id="UP000247569">
    <property type="component" value="Unassembled WGS sequence"/>
</dbReference>
<evidence type="ECO:0000313" key="2">
    <source>
        <dbReference type="Proteomes" id="UP000247569"/>
    </source>
</evidence>
<evidence type="ECO:0000313" key="1">
    <source>
        <dbReference type="EMBL" id="PXX54095.1"/>
    </source>
</evidence>
<protein>
    <submittedName>
        <fullName evidence="1">Uncharacterized protein</fullName>
    </submittedName>
</protein>
<sequence length="41" mass="4018">MTSVVTIGGSLDSVIGAATEGLDVGALDRGRWAVVETGGAE</sequence>
<dbReference type="EMBL" id="QJKF01000025">
    <property type="protein sequence ID" value="PXX54095.1"/>
    <property type="molecule type" value="Genomic_DNA"/>
</dbReference>
<name>A0A318K1I8_9NOCA</name>
<keyword evidence="2" id="KW-1185">Reference proteome</keyword>
<comment type="caution">
    <text evidence="1">The sequence shown here is derived from an EMBL/GenBank/DDBJ whole genome shotgun (WGS) entry which is preliminary data.</text>
</comment>
<gene>
    <name evidence="1" type="ORF">DFR70_12576</name>
</gene>
<dbReference type="AlphaFoldDB" id="A0A318K1I8"/>
<reference evidence="1 2" key="1">
    <citation type="submission" date="2018-05" db="EMBL/GenBank/DDBJ databases">
        <title>Genomic Encyclopedia of Type Strains, Phase IV (KMG-IV): sequencing the most valuable type-strain genomes for metagenomic binning, comparative biology and taxonomic classification.</title>
        <authorList>
            <person name="Goeker M."/>
        </authorList>
    </citation>
    <scope>NUCLEOTIDE SEQUENCE [LARGE SCALE GENOMIC DNA]</scope>
    <source>
        <strain evidence="1 2">DSM 44704</strain>
    </source>
</reference>
<accession>A0A318K1I8</accession>
<organism evidence="1 2">
    <name type="scientific">Nocardia tenerifensis</name>
    <dbReference type="NCBI Taxonomy" id="228006"/>
    <lineage>
        <taxon>Bacteria</taxon>
        <taxon>Bacillati</taxon>
        <taxon>Actinomycetota</taxon>
        <taxon>Actinomycetes</taxon>
        <taxon>Mycobacteriales</taxon>
        <taxon>Nocardiaceae</taxon>
        <taxon>Nocardia</taxon>
    </lineage>
</organism>
<dbReference type="RefSeq" id="WP_255219285.1">
    <property type="nucleotide sequence ID" value="NZ_QJKF01000025.1"/>
</dbReference>
<proteinExistence type="predicted"/>